<dbReference type="PROSITE" id="PS00409">
    <property type="entry name" value="PROKAR_NTER_METHYL"/>
    <property type="match status" value="1"/>
</dbReference>
<keyword evidence="1" id="KW-0812">Transmembrane</keyword>
<comment type="caution">
    <text evidence="2">The sequence shown here is derived from an EMBL/GenBank/DDBJ whole genome shotgun (WGS) entry which is preliminary data.</text>
</comment>
<dbReference type="GeneID" id="56276611"/>
<dbReference type="SUPFAM" id="SSF54523">
    <property type="entry name" value="Pili subunits"/>
    <property type="match status" value="1"/>
</dbReference>
<dbReference type="RefSeq" id="WP_130088085.1">
    <property type="nucleotide sequence ID" value="NZ_SEZJ01000017.1"/>
</dbReference>
<dbReference type="InterPro" id="IPR031982">
    <property type="entry name" value="PilE-like"/>
</dbReference>
<feature type="transmembrane region" description="Helical" evidence="1">
    <location>
        <begin position="21"/>
        <end position="42"/>
    </location>
</feature>
<dbReference type="NCBIfam" id="TIGR02532">
    <property type="entry name" value="IV_pilin_GFxxxE"/>
    <property type="match status" value="1"/>
</dbReference>
<dbReference type="AlphaFoldDB" id="A0A4Q5KER8"/>
<dbReference type="EMBL" id="SEZJ01000017">
    <property type="protein sequence ID" value="RYU44541.1"/>
    <property type="molecule type" value="Genomic_DNA"/>
</dbReference>
<accession>A0A4Q5KER8</accession>
<dbReference type="Gene3D" id="3.30.700.10">
    <property type="entry name" value="Glycoprotein, Type 4 Pilin"/>
    <property type="match status" value="1"/>
</dbReference>
<dbReference type="InterPro" id="IPR045584">
    <property type="entry name" value="Pilin-like"/>
</dbReference>
<dbReference type="OrthoDB" id="5906095at2"/>
<gene>
    <name evidence="2" type="ORF">ERW49_16185</name>
</gene>
<keyword evidence="1" id="KW-1133">Transmembrane helix</keyword>
<sequence length="145" mass="16269">MEMILINKCNYKRNHTRGMTLVELMVVIAVIGILSAIAYPTYTHHILKTNRIAVLADIAKIQLEIEEKYINSYSSIASSIVSGGTCSFCSTQLDKYTLSFEDLTATTYTIKAVPKNEQRNDTCASNTYNEITLNQFNVASPNECW</sequence>
<protein>
    <submittedName>
        <fullName evidence="2">Type IV pilin protein</fullName>
    </submittedName>
</protein>
<evidence type="ECO:0000313" key="2">
    <source>
        <dbReference type="EMBL" id="RYU44541.1"/>
    </source>
</evidence>
<organism evidence="2 3">
    <name type="scientific">Aliivibrio finisterrensis</name>
    <dbReference type="NCBI Taxonomy" id="511998"/>
    <lineage>
        <taxon>Bacteria</taxon>
        <taxon>Pseudomonadati</taxon>
        <taxon>Pseudomonadota</taxon>
        <taxon>Gammaproteobacteria</taxon>
        <taxon>Vibrionales</taxon>
        <taxon>Vibrionaceae</taxon>
        <taxon>Aliivibrio</taxon>
    </lineage>
</organism>
<dbReference type="GO" id="GO:0043683">
    <property type="term" value="P:type IV pilus assembly"/>
    <property type="evidence" value="ECO:0007669"/>
    <property type="project" value="InterPro"/>
</dbReference>
<reference evidence="2 3" key="1">
    <citation type="submission" date="2019-02" db="EMBL/GenBank/DDBJ databases">
        <title>Genome sequences of Aliivibrio finisterrensis strains from farmed Atlantic salmon.</title>
        <authorList>
            <person name="Bowman J.P."/>
        </authorList>
    </citation>
    <scope>NUCLEOTIDE SEQUENCE [LARGE SCALE GENOMIC DNA]</scope>
    <source>
        <strain evidence="2 3">A32</strain>
    </source>
</reference>
<evidence type="ECO:0000256" key="1">
    <source>
        <dbReference type="SAM" id="Phobius"/>
    </source>
</evidence>
<name>A0A4Q5KER8_9GAMM</name>
<evidence type="ECO:0000313" key="3">
    <source>
        <dbReference type="Proteomes" id="UP000293465"/>
    </source>
</evidence>
<dbReference type="InterPro" id="IPR012902">
    <property type="entry name" value="N_methyl_site"/>
</dbReference>
<keyword evidence="1" id="KW-0472">Membrane</keyword>
<dbReference type="Proteomes" id="UP000293465">
    <property type="component" value="Unassembled WGS sequence"/>
</dbReference>
<proteinExistence type="predicted"/>
<dbReference type="Pfam" id="PF07963">
    <property type="entry name" value="N_methyl"/>
    <property type="match status" value="1"/>
</dbReference>
<dbReference type="Pfam" id="PF16732">
    <property type="entry name" value="ComP_DUS"/>
    <property type="match status" value="1"/>
</dbReference>